<dbReference type="Pfam" id="PF10551">
    <property type="entry name" value="MULE"/>
    <property type="match status" value="1"/>
</dbReference>
<evidence type="ECO:0000259" key="1">
    <source>
        <dbReference type="Pfam" id="PF10551"/>
    </source>
</evidence>
<sequence length="475" mass="55079">MSIIKSGKGSDQLLLDGFRYRRDRLVWRCVKHDCKGRVRYDDNTYKMYRDHICQALNTDEIEKAVFNYEVRKKAEQSHDPPRIIIQEARLKLSSDAAITIPQYSASARVVQRIRRDKNIPTEPKTFADIIIPHNFQNTVTNQTFVLYDNNDHHRRLLIFASKEQLDFLNSCESCHCDGTFTVAPNLFEQMYSIHGSVRGKSLPLVYSLLPNKNKETYEELFRIIKQYVARKPKYITIDFEKAAENAFGVLYPECDIFGCFFHFKQCIWRHICELHLKDEFLQNDISRRTMKNLAALAFVPPQHVIEEFVRMKESASDVLDGHVFFQIMENNGSFFHYLSIIGYMVIFNLKAFSAITKDYIDRCEASTTTNQERIYNGPISNQPSFTINSPLNTIHNSLATEYLLTAFRKNKAFLKSWTIILPMNTKNPSQPHTQQQQLTPSIATNFSYWSIRVSFLAIKIPTIPTQSISTSLSSN</sequence>
<dbReference type="Gene3D" id="2.20.25.240">
    <property type="match status" value="1"/>
</dbReference>
<dbReference type="Proteomes" id="UP000663866">
    <property type="component" value="Unassembled WGS sequence"/>
</dbReference>
<reference evidence="2" key="1">
    <citation type="submission" date="2021-02" db="EMBL/GenBank/DDBJ databases">
        <authorList>
            <person name="Nowell W R."/>
        </authorList>
    </citation>
    <scope>NUCLEOTIDE SEQUENCE</scope>
</reference>
<comment type="caution">
    <text evidence="2">The sequence shown here is derived from an EMBL/GenBank/DDBJ whole genome shotgun (WGS) entry which is preliminary data.</text>
</comment>
<dbReference type="EMBL" id="CAJOBG010007268">
    <property type="protein sequence ID" value="CAF4212102.1"/>
    <property type="molecule type" value="Genomic_DNA"/>
</dbReference>
<dbReference type="PANTHER" id="PTHR47160">
    <property type="entry name" value="PUTATIVE-RELATED"/>
    <property type="match status" value="1"/>
</dbReference>
<evidence type="ECO:0000313" key="3">
    <source>
        <dbReference type="Proteomes" id="UP000663866"/>
    </source>
</evidence>
<gene>
    <name evidence="2" type="ORF">OVN521_LOCUS26961</name>
</gene>
<accession>A0A820C8U5</accession>
<dbReference type="InterPro" id="IPR018289">
    <property type="entry name" value="MULE_transposase_dom"/>
</dbReference>
<keyword evidence="3" id="KW-1185">Reference proteome</keyword>
<feature type="domain" description="MULE transposase" evidence="1">
    <location>
        <begin position="175"/>
        <end position="265"/>
    </location>
</feature>
<dbReference type="PANTHER" id="PTHR47160:SF10">
    <property type="entry name" value="MULE TRANSPOSASE DOMAIN-CONTAINING PROTEIN"/>
    <property type="match status" value="1"/>
</dbReference>
<organism evidence="2 3">
    <name type="scientific">Rotaria magnacalcarata</name>
    <dbReference type="NCBI Taxonomy" id="392030"/>
    <lineage>
        <taxon>Eukaryota</taxon>
        <taxon>Metazoa</taxon>
        <taxon>Spiralia</taxon>
        <taxon>Gnathifera</taxon>
        <taxon>Rotifera</taxon>
        <taxon>Eurotatoria</taxon>
        <taxon>Bdelloidea</taxon>
        <taxon>Philodinida</taxon>
        <taxon>Philodinidae</taxon>
        <taxon>Rotaria</taxon>
    </lineage>
</organism>
<dbReference type="AlphaFoldDB" id="A0A820C8U5"/>
<evidence type="ECO:0000313" key="2">
    <source>
        <dbReference type="EMBL" id="CAF4212102.1"/>
    </source>
</evidence>
<protein>
    <recommendedName>
        <fullName evidence="1">MULE transposase domain-containing protein</fullName>
    </recommendedName>
</protein>
<proteinExistence type="predicted"/>
<name>A0A820C8U5_9BILA</name>